<dbReference type="Pfam" id="PF02577">
    <property type="entry name" value="BFN_dom"/>
    <property type="match status" value="1"/>
</dbReference>
<feature type="domain" description="BFN" evidence="1">
    <location>
        <begin position="16"/>
        <end position="148"/>
    </location>
</feature>
<accession>A0AAD1FR30</accession>
<name>A0AAD1FR30_9FLAO</name>
<protein>
    <recommendedName>
        <fullName evidence="1">BFN domain-containing protein</fullName>
    </recommendedName>
</protein>
<dbReference type="PANTHER" id="PTHR15160">
    <property type="entry name" value="VON HIPPEL-LINDAU PROTEIN"/>
    <property type="match status" value="1"/>
</dbReference>
<dbReference type="GO" id="GO:0004518">
    <property type="term" value="F:nuclease activity"/>
    <property type="evidence" value="ECO:0007669"/>
    <property type="project" value="InterPro"/>
</dbReference>
<gene>
    <name evidence="2" type="ORF">CPU2_186</name>
</gene>
<dbReference type="PANTHER" id="PTHR15160:SF1">
    <property type="entry name" value="VON HIPPEL-LINDAU DISEASE TUMOR SUPPRESSOR"/>
    <property type="match status" value="1"/>
</dbReference>
<dbReference type="PROSITE" id="PS51658">
    <property type="entry name" value="BFN"/>
    <property type="match status" value="1"/>
</dbReference>
<dbReference type="SUPFAM" id="SSF103256">
    <property type="entry name" value="Hypothetical protein TM0160"/>
    <property type="match status" value="1"/>
</dbReference>
<dbReference type="Gene3D" id="3.10.690.10">
    <property type="entry name" value="Bifunctional nuclease domain"/>
    <property type="match status" value="1"/>
</dbReference>
<reference evidence="2 3" key="1">
    <citation type="submission" date="2014-06" db="EMBL/GenBank/DDBJ databases">
        <title>Genome sequence of the intracellular symbiont Blattabacterium cuenoti, strain CPU2 from the wood feeding cockroach Cryptocercus punctulatus.</title>
        <authorList>
            <person name="Kinjo Y."/>
            <person name="Ohkuma M."/>
            <person name="Tokuda G."/>
        </authorList>
    </citation>
    <scope>NUCLEOTIDE SEQUENCE [LARGE SCALE GENOMIC DNA]</scope>
    <source>
        <strain evidence="2 3">CPU2</strain>
    </source>
</reference>
<dbReference type="InterPro" id="IPR036104">
    <property type="entry name" value="BFN_sf"/>
</dbReference>
<dbReference type="Proteomes" id="UP000262607">
    <property type="component" value="Chromosome"/>
</dbReference>
<organism evidence="2 3">
    <name type="scientific">Blattabacterium punctulatus CPU2</name>
    <dbReference type="NCBI Taxonomy" id="1457032"/>
    <lineage>
        <taxon>Bacteria</taxon>
        <taxon>Pseudomonadati</taxon>
        <taxon>Bacteroidota</taxon>
        <taxon>Flavobacteriia</taxon>
        <taxon>Flavobacteriales</taxon>
        <taxon>Blattabacteriaceae</taxon>
        <taxon>Blattabacterium</taxon>
    </lineage>
</organism>
<dbReference type="InterPro" id="IPR003729">
    <property type="entry name" value="Bi_nuclease_dom"/>
</dbReference>
<sequence>MRIERFIYIFFPMEQLIRLAIRGISLSQIQSGIYVLLLEEESGKIKLPIVIESLQAQSIASAIGKRDISKSFTHDLFLTFAKIFHIRLKSIVIYKLVNGIFFSYILFERENKEYKIDSKTSDAVAIAVRFQSPIYTTKEIFDKAGIYFENGFPENDNFEGELENKTTSSFSFDKENKSKKELEKMTERDLNALLNHAVVNECYELAAKIKKELDNRRE</sequence>
<dbReference type="AlphaFoldDB" id="A0AAD1FR30"/>
<evidence type="ECO:0000313" key="2">
    <source>
        <dbReference type="EMBL" id="BBA17695.1"/>
    </source>
</evidence>
<proteinExistence type="predicted"/>
<evidence type="ECO:0000259" key="1">
    <source>
        <dbReference type="PROSITE" id="PS51658"/>
    </source>
</evidence>
<dbReference type="EMBL" id="AP014610">
    <property type="protein sequence ID" value="BBA17695.1"/>
    <property type="molecule type" value="Genomic_DNA"/>
</dbReference>
<evidence type="ECO:0000313" key="3">
    <source>
        <dbReference type="Proteomes" id="UP000262607"/>
    </source>
</evidence>